<proteinExistence type="predicted"/>
<evidence type="ECO:0000259" key="8">
    <source>
        <dbReference type="PROSITE" id="PS50113"/>
    </source>
</evidence>
<keyword evidence="3" id="KW-0597">Phosphoprotein</keyword>
<evidence type="ECO:0000256" key="2">
    <source>
        <dbReference type="ARBA" id="ARBA00012438"/>
    </source>
</evidence>
<dbReference type="SUPFAM" id="SSF55785">
    <property type="entry name" value="PYP-like sensor domain (PAS domain)"/>
    <property type="match status" value="3"/>
</dbReference>
<feature type="domain" description="PAC" evidence="8">
    <location>
        <begin position="313"/>
        <end position="365"/>
    </location>
</feature>
<evidence type="ECO:0000313" key="9">
    <source>
        <dbReference type="EMBL" id="AKJ00421.1"/>
    </source>
</evidence>
<evidence type="ECO:0000313" key="10">
    <source>
        <dbReference type="EMBL" id="REG32880.1"/>
    </source>
</evidence>
<feature type="domain" description="PAS" evidence="7">
    <location>
        <begin position="127"/>
        <end position="197"/>
    </location>
</feature>
<gene>
    <name evidence="9" type="ORF">AA314_02047</name>
    <name evidence="10" type="ORF">ATI61_104170</name>
</gene>
<dbReference type="InterPro" id="IPR035965">
    <property type="entry name" value="PAS-like_dom_sf"/>
</dbReference>
<evidence type="ECO:0000256" key="6">
    <source>
        <dbReference type="SAM" id="MobiDB-lite"/>
    </source>
</evidence>
<sequence>MHPPSSRYAFEALNPDGFLALRPEGGEPGAPQDFVCEYANPASETLLEENLTGRRLLVRHPELAEVVGAWGQVLATGVTGTCMLAWGRGLAARRMLARAVRVEDGLLAVWLSDVTDTERFVSETAAFEERMLSFMECMPDPFLALDRQCRFFYVNRAAERLLGKRRQALLGRNLWQEYAEEPGSVLRVQVQRALATGASVDFEERFNALHLEGTAVPTDSGVLVYLRDMTAHHRASEAARRASALFNAVLQGATDAIYTKDLQGRYTRINAAGSRLMGRPAEAIIGYTDAQLWSPEAARATIAHDREVLAFRQTFTYEESESAPFKRVWLSTKGVLRDEAGVVFGLFGISRDITDLKLLEEALRQNEARVLEALSAAQMTLWDLRLPEGRLRWERGAAAFFGLKTLGSEEPLETFLARVHPEDRQAVTEGLARCTPGTGEVSLTYRVLAPDGTERRHALRALAGTGSERRGRMLGVLEDLTGRAPASEAAPDARHPRNVVRAAPGEPGLTGHRRGLVQRGEGQQGEPTERDEVGLIGSAAMGDG</sequence>
<protein>
    <recommendedName>
        <fullName evidence="2">histidine kinase</fullName>
        <ecNumber evidence="2">2.7.13.3</ecNumber>
    </recommendedName>
</protein>
<dbReference type="Proteomes" id="UP000256345">
    <property type="component" value="Unassembled WGS sequence"/>
</dbReference>
<dbReference type="EMBL" id="CP011509">
    <property type="protein sequence ID" value="AKJ00421.1"/>
    <property type="molecule type" value="Genomic_DNA"/>
</dbReference>
<name>A0AAC8TDE4_9BACT</name>
<reference evidence="9 11" key="1">
    <citation type="submission" date="2015-05" db="EMBL/GenBank/DDBJ databases">
        <title>Genome assembly of Archangium gephyra DSM 2261.</title>
        <authorList>
            <person name="Sharma G."/>
            <person name="Subramanian S."/>
        </authorList>
    </citation>
    <scope>NUCLEOTIDE SEQUENCE [LARGE SCALE GENOMIC DNA]</scope>
    <source>
        <strain evidence="9 11">DSM 2261</strain>
    </source>
</reference>
<dbReference type="EC" id="2.7.13.3" evidence="2"/>
<dbReference type="NCBIfam" id="TIGR00229">
    <property type="entry name" value="sensory_box"/>
    <property type="match status" value="2"/>
</dbReference>
<evidence type="ECO:0000256" key="4">
    <source>
        <dbReference type="ARBA" id="ARBA00022679"/>
    </source>
</evidence>
<keyword evidence="5" id="KW-0418">Kinase</keyword>
<organism evidence="9 11">
    <name type="scientific">Archangium gephyra</name>
    <dbReference type="NCBI Taxonomy" id="48"/>
    <lineage>
        <taxon>Bacteria</taxon>
        <taxon>Pseudomonadati</taxon>
        <taxon>Myxococcota</taxon>
        <taxon>Myxococcia</taxon>
        <taxon>Myxococcales</taxon>
        <taxon>Cystobacterineae</taxon>
        <taxon>Archangiaceae</taxon>
        <taxon>Archangium</taxon>
    </lineage>
</organism>
<comment type="catalytic activity">
    <reaction evidence="1">
        <text>ATP + protein L-histidine = ADP + protein N-phospho-L-histidine.</text>
        <dbReference type="EC" id="2.7.13.3"/>
    </reaction>
</comment>
<keyword evidence="4" id="KW-0808">Transferase</keyword>
<dbReference type="InterPro" id="IPR013656">
    <property type="entry name" value="PAS_4"/>
</dbReference>
<dbReference type="PROSITE" id="PS50113">
    <property type="entry name" value="PAC"/>
    <property type="match status" value="1"/>
</dbReference>
<evidence type="ECO:0000313" key="12">
    <source>
        <dbReference type="Proteomes" id="UP000256345"/>
    </source>
</evidence>
<dbReference type="PANTHER" id="PTHR43304:SF1">
    <property type="entry name" value="PAC DOMAIN-CONTAINING PROTEIN"/>
    <property type="match status" value="1"/>
</dbReference>
<dbReference type="Pfam" id="PF08448">
    <property type="entry name" value="PAS_4"/>
    <property type="match status" value="2"/>
</dbReference>
<dbReference type="InterPro" id="IPR000700">
    <property type="entry name" value="PAS-assoc_C"/>
</dbReference>
<dbReference type="CDD" id="cd00130">
    <property type="entry name" value="PAS"/>
    <property type="match status" value="3"/>
</dbReference>
<dbReference type="PANTHER" id="PTHR43304">
    <property type="entry name" value="PHYTOCHROME-LIKE PROTEIN CPH1"/>
    <property type="match status" value="1"/>
</dbReference>
<evidence type="ECO:0000256" key="5">
    <source>
        <dbReference type="ARBA" id="ARBA00022777"/>
    </source>
</evidence>
<dbReference type="PROSITE" id="PS50112">
    <property type="entry name" value="PAS"/>
    <property type="match status" value="2"/>
</dbReference>
<evidence type="ECO:0000256" key="3">
    <source>
        <dbReference type="ARBA" id="ARBA00022553"/>
    </source>
</evidence>
<dbReference type="InterPro" id="IPR013655">
    <property type="entry name" value="PAS_fold_3"/>
</dbReference>
<dbReference type="AlphaFoldDB" id="A0AAC8TDE4"/>
<dbReference type="SMART" id="SM00091">
    <property type="entry name" value="PAS"/>
    <property type="match status" value="3"/>
</dbReference>
<keyword evidence="12" id="KW-1185">Reference proteome</keyword>
<evidence type="ECO:0000259" key="7">
    <source>
        <dbReference type="PROSITE" id="PS50112"/>
    </source>
</evidence>
<dbReference type="KEGG" id="age:AA314_02047"/>
<reference evidence="10 12" key="2">
    <citation type="submission" date="2018-08" db="EMBL/GenBank/DDBJ databases">
        <title>Genomic Encyclopedia of Archaeal and Bacterial Type Strains, Phase II (KMG-II): from individual species to whole genera.</title>
        <authorList>
            <person name="Goeker M."/>
        </authorList>
    </citation>
    <scope>NUCLEOTIDE SEQUENCE [LARGE SCALE GENOMIC DNA]</scope>
    <source>
        <strain evidence="10 12">DSM 2261</strain>
    </source>
</reference>
<feature type="domain" description="PAS" evidence="7">
    <location>
        <begin position="242"/>
        <end position="296"/>
    </location>
</feature>
<evidence type="ECO:0000313" key="11">
    <source>
        <dbReference type="Proteomes" id="UP000035579"/>
    </source>
</evidence>
<dbReference type="RefSeq" id="WP_053066258.1">
    <property type="nucleotide sequence ID" value="NZ_CP011509.1"/>
</dbReference>
<dbReference type="EMBL" id="QUMU01000004">
    <property type="protein sequence ID" value="REG32880.1"/>
    <property type="molecule type" value="Genomic_DNA"/>
</dbReference>
<dbReference type="Gene3D" id="3.30.450.20">
    <property type="entry name" value="PAS domain"/>
    <property type="match status" value="3"/>
</dbReference>
<dbReference type="InterPro" id="IPR052162">
    <property type="entry name" value="Sensor_kinase/Photoreceptor"/>
</dbReference>
<dbReference type="GO" id="GO:0004673">
    <property type="term" value="F:protein histidine kinase activity"/>
    <property type="evidence" value="ECO:0007669"/>
    <property type="project" value="UniProtKB-EC"/>
</dbReference>
<feature type="region of interest" description="Disordered" evidence="6">
    <location>
        <begin position="482"/>
        <end position="544"/>
    </location>
</feature>
<dbReference type="Pfam" id="PF08447">
    <property type="entry name" value="PAS_3"/>
    <property type="match status" value="1"/>
</dbReference>
<accession>A0AAC8TDE4</accession>
<evidence type="ECO:0000256" key="1">
    <source>
        <dbReference type="ARBA" id="ARBA00000085"/>
    </source>
</evidence>
<dbReference type="InterPro" id="IPR000014">
    <property type="entry name" value="PAS"/>
</dbReference>
<dbReference type="Proteomes" id="UP000035579">
    <property type="component" value="Chromosome"/>
</dbReference>